<evidence type="ECO:0000313" key="3">
    <source>
        <dbReference type="Proteomes" id="UP000696485"/>
    </source>
</evidence>
<keyword evidence="3" id="KW-1185">Reference proteome</keyword>
<reference evidence="2" key="1">
    <citation type="journal article" date="2020" name="Fungal Divers.">
        <title>Resolving the Mortierellaceae phylogeny through synthesis of multi-gene phylogenetics and phylogenomics.</title>
        <authorList>
            <person name="Vandepol N."/>
            <person name="Liber J."/>
            <person name="Desiro A."/>
            <person name="Na H."/>
            <person name="Kennedy M."/>
            <person name="Barry K."/>
            <person name="Grigoriev I.V."/>
            <person name="Miller A.N."/>
            <person name="O'Donnell K."/>
            <person name="Stajich J.E."/>
            <person name="Bonito G."/>
        </authorList>
    </citation>
    <scope>NUCLEOTIDE SEQUENCE</scope>
    <source>
        <strain evidence="2">NVP1</strain>
    </source>
</reference>
<evidence type="ECO:0000256" key="1">
    <source>
        <dbReference type="SAM" id="MobiDB-lite"/>
    </source>
</evidence>
<feature type="compositionally biased region" description="Polar residues" evidence="1">
    <location>
        <begin position="1"/>
        <end position="15"/>
    </location>
</feature>
<name>A0A9P5VLS6_9FUNG</name>
<proteinExistence type="predicted"/>
<feature type="compositionally biased region" description="Basic residues" evidence="1">
    <location>
        <begin position="26"/>
        <end position="35"/>
    </location>
</feature>
<feature type="region of interest" description="Disordered" evidence="1">
    <location>
        <begin position="503"/>
        <end position="524"/>
    </location>
</feature>
<evidence type="ECO:0000313" key="2">
    <source>
        <dbReference type="EMBL" id="KAF9331215.1"/>
    </source>
</evidence>
<feature type="region of interest" description="Disordered" evidence="1">
    <location>
        <begin position="1"/>
        <end position="58"/>
    </location>
</feature>
<dbReference type="Gene3D" id="2.60.40.640">
    <property type="match status" value="1"/>
</dbReference>
<sequence length="567" mass="62650">MSEDTVTNKSSLSSTHNHKANEPKAKAKIRLKRVAKVPPTNSEQPPSHRPSARNTPTLTFQPHYTEISTDRPSVSGRLILHIPKIRGKTFEFVSLTLTLRLKESIAWMRQDLTKFEIQKESWSQVAWEKTIPLHFQDKQVEEGEETVVSTKNNPVLAATSPSPKISTELPADEWRWEWLMPVTRDEVWPESFEGSMGMVWYEMEAKCHFRWVTNGHGDPADFVYTTDLQASTKDRSKKVRSRPLPGSAKFKKASTDTAKSLAQVFGKLRTRGKAKKANYSGDFNLGTTEHDKYKQAALQKCAPATIVSGGLDGSDTFAAKGGVSNAYASDKATSVESQLQHQPLPFLIRKSLKLYFVRPPPRESSNKAFFLPPPSMALPNLPGTRRLKATIPGARIEVQIQIPNIITIPGYAQTSQLVPCSKTGGLVPAKGAIISPNLSDRYFGYGMKGKVADGAQRADPRYPDNFQVALTVRKATQGDIKGNDNLRRRYEYAGPAYVFLDKNQDKDSTAAPQDQDAETALSSETNLDIPAAGVISSFTDTPKLETLPTTVKQQAIHTPGADPVGLY</sequence>
<comment type="caution">
    <text evidence="2">The sequence shown here is derived from an EMBL/GenBank/DDBJ whole genome shotgun (WGS) entry which is preliminary data.</text>
</comment>
<gene>
    <name evidence="2" type="ORF">BG006_005936</name>
</gene>
<protein>
    <submittedName>
        <fullName evidence="2">Uncharacterized protein</fullName>
    </submittedName>
</protein>
<dbReference type="InterPro" id="IPR014752">
    <property type="entry name" value="Arrestin-like_C"/>
</dbReference>
<dbReference type="Proteomes" id="UP000696485">
    <property type="component" value="Unassembled WGS sequence"/>
</dbReference>
<dbReference type="AlphaFoldDB" id="A0A9P5VLS6"/>
<organism evidence="2 3">
    <name type="scientific">Podila minutissima</name>
    <dbReference type="NCBI Taxonomy" id="64525"/>
    <lineage>
        <taxon>Eukaryota</taxon>
        <taxon>Fungi</taxon>
        <taxon>Fungi incertae sedis</taxon>
        <taxon>Mucoromycota</taxon>
        <taxon>Mortierellomycotina</taxon>
        <taxon>Mortierellomycetes</taxon>
        <taxon>Mortierellales</taxon>
        <taxon>Mortierellaceae</taxon>
        <taxon>Podila</taxon>
    </lineage>
</organism>
<accession>A0A9P5VLS6</accession>
<dbReference type="EMBL" id="JAAAUY010000340">
    <property type="protein sequence ID" value="KAF9331215.1"/>
    <property type="molecule type" value="Genomic_DNA"/>
</dbReference>